<dbReference type="InterPro" id="IPR044644">
    <property type="entry name" value="DinF-like"/>
</dbReference>
<dbReference type="NCBIfam" id="TIGR00797">
    <property type="entry name" value="matE"/>
    <property type="match status" value="1"/>
</dbReference>
<feature type="transmembrane region" description="Helical" evidence="7">
    <location>
        <begin position="100"/>
        <end position="122"/>
    </location>
</feature>
<keyword evidence="9" id="KW-1185">Reference proteome</keyword>
<keyword evidence="5 7" id="KW-1133">Transmembrane helix</keyword>
<reference evidence="8 9" key="1">
    <citation type="submission" date="2014-01" db="EMBL/GenBank/DDBJ databases">
        <title>Roseivivax isoporae LMG 25204 Genome Sequencing.</title>
        <authorList>
            <person name="Lai Q."/>
            <person name="Li G."/>
            <person name="Shao Z."/>
        </authorList>
    </citation>
    <scope>NUCLEOTIDE SEQUENCE [LARGE SCALE GENOMIC DNA]</scope>
    <source>
        <strain evidence="8 9">LMG 25204</strain>
    </source>
</reference>
<accession>X7F390</accession>
<evidence type="ECO:0000256" key="6">
    <source>
        <dbReference type="ARBA" id="ARBA00023136"/>
    </source>
</evidence>
<evidence type="ECO:0000256" key="4">
    <source>
        <dbReference type="ARBA" id="ARBA00022692"/>
    </source>
</evidence>
<dbReference type="GO" id="GO:0015297">
    <property type="term" value="F:antiporter activity"/>
    <property type="evidence" value="ECO:0007669"/>
    <property type="project" value="InterPro"/>
</dbReference>
<feature type="transmembrane region" description="Helical" evidence="7">
    <location>
        <begin position="248"/>
        <end position="266"/>
    </location>
</feature>
<dbReference type="RefSeq" id="WP_043773911.1">
    <property type="nucleotide sequence ID" value="NZ_JAME01000034.1"/>
</dbReference>
<feature type="transmembrane region" description="Helical" evidence="7">
    <location>
        <begin position="19"/>
        <end position="39"/>
    </location>
</feature>
<dbReference type="PANTHER" id="PTHR43298:SF2">
    <property type="entry name" value="FMN_FAD EXPORTER YEEO-RELATED"/>
    <property type="match status" value="1"/>
</dbReference>
<dbReference type="OrthoDB" id="9789527at2"/>
<dbReference type="STRING" id="1449351.RISW2_14420"/>
<comment type="similarity">
    <text evidence="2">Belongs to the multi antimicrobial extrusion (MATE) (TC 2.A.66.1) family.</text>
</comment>
<comment type="subcellular location">
    <subcellularLocation>
        <location evidence="1">Membrane</location>
        <topology evidence="1">Multi-pass membrane protein</topology>
    </subcellularLocation>
</comment>
<dbReference type="PANTHER" id="PTHR43298">
    <property type="entry name" value="MULTIDRUG RESISTANCE PROTEIN NORM-RELATED"/>
    <property type="match status" value="1"/>
</dbReference>
<evidence type="ECO:0000313" key="9">
    <source>
        <dbReference type="Proteomes" id="UP000023430"/>
    </source>
</evidence>
<keyword evidence="4 7" id="KW-0812">Transmembrane</keyword>
<feature type="transmembrane region" description="Helical" evidence="7">
    <location>
        <begin position="174"/>
        <end position="193"/>
    </location>
</feature>
<evidence type="ECO:0000256" key="2">
    <source>
        <dbReference type="ARBA" id="ARBA00010199"/>
    </source>
</evidence>
<feature type="transmembrane region" description="Helical" evidence="7">
    <location>
        <begin position="319"/>
        <end position="340"/>
    </location>
</feature>
<dbReference type="GO" id="GO:0042910">
    <property type="term" value="F:xenobiotic transmembrane transporter activity"/>
    <property type="evidence" value="ECO:0007669"/>
    <property type="project" value="InterPro"/>
</dbReference>
<evidence type="ECO:0000256" key="1">
    <source>
        <dbReference type="ARBA" id="ARBA00004141"/>
    </source>
</evidence>
<keyword evidence="3" id="KW-0813">Transport</keyword>
<organism evidence="8 9">
    <name type="scientific">Roseivivax isoporae LMG 25204</name>
    <dbReference type="NCBI Taxonomy" id="1449351"/>
    <lineage>
        <taxon>Bacteria</taxon>
        <taxon>Pseudomonadati</taxon>
        <taxon>Pseudomonadota</taxon>
        <taxon>Alphaproteobacteria</taxon>
        <taxon>Rhodobacterales</taxon>
        <taxon>Roseobacteraceae</taxon>
        <taxon>Roseivivax</taxon>
    </lineage>
</organism>
<dbReference type="CDD" id="cd13136">
    <property type="entry name" value="MATE_DinF_like"/>
    <property type="match status" value="1"/>
</dbReference>
<evidence type="ECO:0000313" key="8">
    <source>
        <dbReference type="EMBL" id="ETX27387.1"/>
    </source>
</evidence>
<proteinExistence type="inferred from homology"/>
<name>X7F390_9RHOB</name>
<dbReference type="Pfam" id="PF01554">
    <property type="entry name" value="MatE"/>
    <property type="match status" value="2"/>
</dbReference>
<feature type="transmembrane region" description="Helical" evidence="7">
    <location>
        <begin position="286"/>
        <end position="307"/>
    </location>
</feature>
<evidence type="ECO:0000256" key="5">
    <source>
        <dbReference type="ARBA" id="ARBA00022989"/>
    </source>
</evidence>
<gene>
    <name evidence="8" type="ORF">RISW2_14420</name>
</gene>
<protein>
    <submittedName>
        <fullName evidence="8">Multidrug transporter</fullName>
    </submittedName>
</protein>
<comment type="caution">
    <text evidence="8">The sequence shown here is derived from an EMBL/GenBank/DDBJ whole genome shotgun (WGS) entry which is preliminary data.</text>
</comment>
<dbReference type="InterPro" id="IPR050222">
    <property type="entry name" value="MATE_MdtK"/>
</dbReference>
<feature type="transmembrane region" description="Helical" evidence="7">
    <location>
        <begin position="51"/>
        <end position="70"/>
    </location>
</feature>
<dbReference type="InterPro" id="IPR002528">
    <property type="entry name" value="MATE_fam"/>
</dbReference>
<dbReference type="EMBL" id="JAME01000034">
    <property type="protein sequence ID" value="ETX27387.1"/>
    <property type="molecule type" value="Genomic_DNA"/>
</dbReference>
<feature type="transmembrane region" description="Helical" evidence="7">
    <location>
        <begin position="360"/>
        <end position="381"/>
    </location>
</feature>
<feature type="transmembrane region" description="Helical" evidence="7">
    <location>
        <begin position="393"/>
        <end position="412"/>
    </location>
</feature>
<feature type="transmembrane region" description="Helical" evidence="7">
    <location>
        <begin position="142"/>
        <end position="162"/>
    </location>
</feature>
<feature type="transmembrane region" description="Helical" evidence="7">
    <location>
        <begin position="199"/>
        <end position="217"/>
    </location>
</feature>
<dbReference type="AlphaFoldDB" id="X7F390"/>
<dbReference type="eggNOG" id="COG0534">
    <property type="taxonomic scope" value="Bacteria"/>
</dbReference>
<dbReference type="PATRIC" id="fig|1449351.3.peg.3757"/>
<keyword evidence="6 7" id="KW-0472">Membrane</keyword>
<evidence type="ECO:0000256" key="3">
    <source>
        <dbReference type="ARBA" id="ARBA00022448"/>
    </source>
</evidence>
<evidence type="ECO:0000256" key="7">
    <source>
        <dbReference type="SAM" id="Phobius"/>
    </source>
</evidence>
<sequence>MAETAAPLAAPRDVTHRRVLAIALPIVLSNATVPILGAVDTGVVGQIGEAAPIGAVGVGAVMITAIYWIFSFLRMGTTGLAAQAGGEGNRAEVAAILTRVLMIGLAAGVALIVLKPLIFALAFRVSPASAEVETLARSYMSIRIWSAPAAIAIFGLLGWLIAQERTGAVLALQVWMNGVNIVLDLWFVLGLGWGVEGVAVATFIAEWSGLAVGLWLCRTAFRVPAWRDWPRVFDRVKLVRMAQVNGDILVRSLLLQSIFLSFLLFASDFGDVTLAATQVLVQFLQITAYALDGFAFAAEAMVGQALGARAVATLRRASVLSSLWAGVVCVLLAAFFWFAGPWMIDLMADVPPVQEAARQYLPWVAAAPVLGLAAWMLDGIFIGATRTADMRNMMAVATAAYFAALLVLVPAFGMHGLWAAMLLSFVFRAATLAVRYPALERAAA</sequence>
<dbReference type="Proteomes" id="UP000023430">
    <property type="component" value="Unassembled WGS sequence"/>
</dbReference>
<dbReference type="GO" id="GO:0005886">
    <property type="term" value="C:plasma membrane"/>
    <property type="evidence" value="ECO:0007669"/>
    <property type="project" value="TreeGrafter"/>
</dbReference>